<dbReference type="Proteomes" id="UP000536262">
    <property type="component" value="Unassembled WGS sequence"/>
</dbReference>
<gene>
    <name evidence="4" type="ORF">GGR00_004514</name>
</gene>
<dbReference type="InterPro" id="IPR050287">
    <property type="entry name" value="MTA/SAH_deaminase"/>
</dbReference>
<protein>
    <submittedName>
        <fullName evidence="4">Cytosine/adenosine deaminase-related metal-dependent hydrolase</fullName>
    </submittedName>
</protein>
<dbReference type="SUPFAM" id="SSF51556">
    <property type="entry name" value="Metallo-dependent hydrolases"/>
    <property type="match status" value="1"/>
</dbReference>
<dbReference type="SUPFAM" id="SSF51338">
    <property type="entry name" value="Composite domain of metallo-dependent hydrolases"/>
    <property type="match status" value="1"/>
</dbReference>
<dbReference type="Gene3D" id="2.30.40.10">
    <property type="entry name" value="Urease, subunit C, domain 1"/>
    <property type="match status" value="1"/>
</dbReference>
<evidence type="ECO:0000313" key="4">
    <source>
        <dbReference type="EMBL" id="MBB6356698.1"/>
    </source>
</evidence>
<reference evidence="4 5" key="1">
    <citation type="submission" date="2020-08" db="EMBL/GenBank/DDBJ databases">
        <title>Genomic Encyclopedia of Type Strains, Phase IV (KMG-IV): sequencing the most valuable type-strain genomes for metagenomic binning, comparative biology and taxonomic classification.</title>
        <authorList>
            <person name="Goeker M."/>
        </authorList>
    </citation>
    <scope>NUCLEOTIDE SEQUENCE [LARGE SCALE GENOMIC DNA]</scope>
    <source>
        <strain evidence="4 5">DSM 7051</strain>
    </source>
</reference>
<evidence type="ECO:0000256" key="2">
    <source>
        <dbReference type="ARBA" id="ARBA00022801"/>
    </source>
</evidence>
<dbReference type="Gene3D" id="3.20.20.140">
    <property type="entry name" value="Metal-dependent hydrolases"/>
    <property type="match status" value="1"/>
</dbReference>
<dbReference type="InterPro" id="IPR032466">
    <property type="entry name" value="Metal_Hydrolase"/>
</dbReference>
<proteinExistence type="inferred from homology"/>
<dbReference type="GO" id="GO:0016810">
    <property type="term" value="F:hydrolase activity, acting on carbon-nitrogen (but not peptide) bonds"/>
    <property type="evidence" value="ECO:0007669"/>
    <property type="project" value="InterPro"/>
</dbReference>
<comment type="caution">
    <text evidence="4">The sequence shown here is derived from an EMBL/GenBank/DDBJ whole genome shotgun (WGS) entry which is preliminary data.</text>
</comment>
<name>A0A7X0KN24_9HYPH</name>
<organism evidence="4 5">
    <name type="scientific">Aminobacter aganoensis</name>
    <dbReference type="NCBI Taxonomy" id="83264"/>
    <lineage>
        <taxon>Bacteria</taxon>
        <taxon>Pseudomonadati</taxon>
        <taxon>Pseudomonadota</taxon>
        <taxon>Alphaproteobacteria</taxon>
        <taxon>Hyphomicrobiales</taxon>
        <taxon>Phyllobacteriaceae</taxon>
        <taxon>Aminobacter</taxon>
    </lineage>
</organism>
<sequence>MTTTRVKARYVIGFDGQGHRTMKDAEVVYRGDSIVFVGRVYEGPVDREIDGGNAILGPGFIDLNALADLDTTVLAFDNQPDWAKGRVWPEDYISSGPVEMYSAEEQTFKMKYAFVQLIRNGITTALPITSMFYREWAETYDEFARSADSAAEVGIRAYLGPCYMTGVSLIREDGSFGVHWDEERGLKGLETARDYVRKFDGGHDGLVRGMLAPDRIENCTPELIRRSAAVAEELDCPIRLHCCQGLDEFDSIVARYDKTPVEWLSSMGFLSKRSLLPHGVYVTGHSAIQRKGNDVDILAASGAALIHCPLVLSRYGGMMESFARLKKAGIAIGLGTDTFPPDMVENMRLGISLCRVAEGDVTACSSADFYNAATIVAADALGRPDLGRLAVGAKADMTLFDLSAFELGQVIDPIQTMMLSGTGRDFKMSIVNGRVVMKDRQLPGIDLEAYRHRAQAQFEGLIAKYPARTWRHPPVEEIFSPSFPSA</sequence>
<evidence type="ECO:0000259" key="3">
    <source>
        <dbReference type="Pfam" id="PF01979"/>
    </source>
</evidence>
<dbReference type="AlphaFoldDB" id="A0A7X0KN24"/>
<feature type="domain" description="Amidohydrolase-related" evidence="3">
    <location>
        <begin position="102"/>
        <end position="436"/>
    </location>
</feature>
<evidence type="ECO:0000256" key="1">
    <source>
        <dbReference type="ARBA" id="ARBA00006745"/>
    </source>
</evidence>
<dbReference type="PANTHER" id="PTHR43794">
    <property type="entry name" value="AMINOHYDROLASE SSNA-RELATED"/>
    <property type="match status" value="1"/>
</dbReference>
<dbReference type="EMBL" id="JACHOU010000016">
    <property type="protein sequence ID" value="MBB6356698.1"/>
    <property type="molecule type" value="Genomic_DNA"/>
</dbReference>
<dbReference type="NCBIfam" id="NF004801">
    <property type="entry name" value="PRK06151.1"/>
    <property type="match status" value="1"/>
</dbReference>
<accession>A0A7X0KN24</accession>
<keyword evidence="5" id="KW-1185">Reference proteome</keyword>
<dbReference type="Pfam" id="PF01979">
    <property type="entry name" value="Amidohydro_1"/>
    <property type="match status" value="1"/>
</dbReference>
<dbReference type="PANTHER" id="PTHR43794:SF11">
    <property type="entry name" value="AMIDOHYDROLASE-RELATED DOMAIN-CONTAINING PROTEIN"/>
    <property type="match status" value="1"/>
</dbReference>
<evidence type="ECO:0000313" key="5">
    <source>
        <dbReference type="Proteomes" id="UP000536262"/>
    </source>
</evidence>
<dbReference type="RefSeq" id="WP_184701212.1">
    <property type="nucleotide sequence ID" value="NZ_BAABEG010000001.1"/>
</dbReference>
<dbReference type="InterPro" id="IPR011059">
    <property type="entry name" value="Metal-dep_hydrolase_composite"/>
</dbReference>
<keyword evidence="2 4" id="KW-0378">Hydrolase</keyword>
<comment type="similarity">
    <text evidence="1">Belongs to the metallo-dependent hydrolases superfamily. ATZ/TRZ family.</text>
</comment>
<dbReference type="InterPro" id="IPR006680">
    <property type="entry name" value="Amidohydro-rel"/>
</dbReference>